<dbReference type="InterPro" id="IPR050925">
    <property type="entry name" value="Rhomboid_protease_S54"/>
</dbReference>
<comment type="similarity">
    <text evidence="2">Belongs to the peptidase S54 family.</text>
</comment>
<sequence>MENTILRMLTRRAPLLKNRLQPSFSQSHKPQRRAFMSNGRPFWSRESNPWTRILGPNVSGSSITARAFHSSPEAAHRGYIGAKRVLWTMIGLNTAVFGAWQVAEATKNHELLGKLHRHALLSQRNIDSGRYYTFVTNAFSHKDLGHFVFNMMALHAFGTVASGHGIGGVHMTMLALGSAIASSYALYYQRSSKDKFKKSASGIWQRFGNGNTRVIEIWHGLGASGIVMGMGATATLLAPMARIAVFFVPMPLFVLTAGYVAFDFYHLDSETSRVGHAAHLGGLAFGAAYYLTSLRGYGGVWQWVRRGLRR</sequence>
<feature type="transmembrane region" description="Helical" evidence="7">
    <location>
        <begin position="169"/>
        <end position="188"/>
    </location>
</feature>
<evidence type="ECO:0000256" key="2">
    <source>
        <dbReference type="ARBA" id="ARBA00009045"/>
    </source>
</evidence>
<dbReference type="OrthoDB" id="418595at2759"/>
<evidence type="ECO:0000256" key="4">
    <source>
        <dbReference type="ARBA" id="ARBA00022801"/>
    </source>
</evidence>
<keyword evidence="6 7" id="KW-0472">Membrane</keyword>
<dbReference type="Proteomes" id="UP000225277">
    <property type="component" value="Unassembled WGS sequence"/>
</dbReference>
<dbReference type="AlphaFoldDB" id="A0A2D3UTX3"/>
<name>A0A2D3UTX3_9PEZI</name>
<evidence type="ECO:0000256" key="7">
    <source>
        <dbReference type="SAM" id="Phobius"/>
    </source>
</evidence>
<dbReference type="EMBL" id="FJUY01000001">
    <property type="protein sequence ID" value="CZT15337.1"/>
    <property type="molecule type" value="Genomic_DNA"/>
</dbReference>
<feature type="transmembrane region" description="Helical" evidence="7">
    <location>
        <begin position="85"/>
        <end position="103"/>
    </location>
</feature>
<dbReference type="SUPFAM" id="SSF144091">
    <property type="entry name" value="Rhomboid-like"/>
    <property type="match status" value="1"/>
</dbReference>
<dbReference type="GO" id="GO:0004252">
    <property type="term" value="F:serine-type endopeptidase activity"/>
    <property type="evidence" value="ECO:0007669"/>
    <property type="project" value="InterPro"/>
</dbReference>
<dbReference type="GeneID" id="35596491"/>
<dbReference type="PANTHER" id="PTHR43731">
    <property type="entry name" value="RHOMBOID PROTEASE"/>
    <property type="match status" value="1"/>
</dbReference>
<comment type="subcellular location">
    <subcellularLocation>
        <location evidence="1">Membrane</location>
        <topology evidence="1">Multi-pass membrane protein</topology>
    </subcellularLocation>
</comment>
<evidence type="ECO:0000256" key="1">
    <source>
        <dbReference type="ARBA" id="ARBA00004141"/>
    </source>
</evidence>
<dbReference type="PANTHER" id="PTHR43731:SF14">
    <property type="entry name" value="PRESENILIN-ASSOCIATED RHOMBOID-LIKE PROTEIN, MITOCHONDRIAL"/>
    <property type="match status" value="1"/>
</dbReference>
<feature type="transmembrane region" description="Helical" evidence="7">
    <location>
        <begin position="243"/>
        <end position="262"/>
    </location>
</feature>
<evidence type="ECO:0000256" key="3">
    <source>
        <dbReference type="ARBA" id="ARBA00022692"/>
    </source>
</evidence>
<keyword evidence="3 7" id="KW-0812">Transmembrane</keyword>
<dbReference type="RefSeq" id="XP_023622234.1">
    <property type="nucleotide sequence ID" value="XM_023766466.1"/>
</dbReference>
<protein>
    <recommendedName>
        <fullName evidence="8">Peptidase S54 rhomboid domain-containing protein</fullName>
    </recommendedName>
</protein>
<gene>
    <name evidence="9" type="ORF">RCC_01200</name>
</gene>
<evidence type="ECO:0000313" key="10">
    <source>
        <dbReference type="Proteomes" id="UP000225277"/>
    </source>
</evidence>
<dbReference type="InterPro" id="IPR022764">
    <property type="entry name" value="Peptidase_S54_rhomboid_dom"/>
</dbReference>
<evidence type="ECO:0000256" key="5">
    <source>
        <dbReference type="ARBA" id="ARBA00022989"/>
    </source>
</evidence>
<keyword evidence="4" id="KW-0378">Hydrolase</keyword>
<keyword evidence="5 7" id="KW-1133">Transmembrane helix</keyword>
<evidence type="ECO:0000259" key="8">
    <source>
        <dbReference type="Pfam" id="PF01694"/>
    </source>
</evidence>
<feature type="domain" description="Peptidase S54 rhomboid" evidence="8">
    <location>
        <begin position="129"/>
        <end position="293"/>
    </location>
</feature>
<evidence type="ECO:0000313" key="9">
    <source>
        <dbReference type="EMBL" id="CZT15337.1"/>
    </source>
</evidence>
<accession>A0A2D3UTX3</accession>
<dbReference type="GO" id="GO:0016020">
    <property type="term" value="C:membrane"/>
    <property type="evidence" value="ECO:0007669"/>
    <property type="project" value="UniProtKB-SubCell"/>
</dbReference>
<dbReference type="Pfam" id="PF01694">
    <property type="entry name" value="Rhomboid"/>
    <property type="match status" value="1"/>
</dbReference>
<organism evidence="9 10">
    <name type="scientific">Ramularia collo-cygni</name>
    <dbReference type="NCBI Taxonomy" id="112498"/>
    <lineage>
        <taxon>Eukaryota</taxon>
        <taxon>Fungi</taxon>
        <taxon>Dikarya</taxon>
        <taxon>Ascomycota</taxon>
        <taxon>Pezizomycotina</taxon>
        <taxon>Dothideomycetes</taxon>
        <taxon>Dothideomycetidae</taxon>
        <taxon>Mycosphaerellales</taxon>
        <taxon>Mycosphaerellaceae</taxon>
        <taxon>Ramularia</taxon>
    </lineage>
</organism>
<feature type="transmembrane region" description="Helical" evidence="7">
    <location>
        <begin position="274"/>
        <end position="292"/>
    </location>
</feature>
<dbReference type="Gene3D" id="1.20.1540.10">
    <property type="entry name" value="Rhomboid-like"/>
    <property type="match status" value="1"/>
</dbReference>
<reference evidence="9 10" key="1">
    <citation type="submission" date="2016-03" db="EMBL/GenBank/DDBJ databases">
        <authorList>
            <person name="Ploux O."/>
        </authorList>
    </citation>
    <scope>NUCLEOTIDE SEQUENCE [LARGE SCALE GENOMIC DNA]</scope>
    <source>
        <strain evidence="9 10">URUG2</strain>
    </source>
</reference>
<keyword evidence="10" id="KW-1185">Reference proteome</keyword>
<dbReference type="InterPro" id="IPR035952">
    <property type="entry name" value="Rhomboid-like_sf"/>
</dbReference>
<proteinExistence type="inferred from homology"/>
<evidence type="ECO:0000256" key="6">
    <source>
        <dbReference type="ARBA" id="ARBA00023136"/>
    </source>
</evidence>